<sequence length="145" mass="16836">MLLDPTEDEHQDTRLISPCIPPDFEISDWEYALKRWNISGTRNYSFESCYDAARHFVISSNIMKLSSLRGKTIYLFSYYYDRGLNAGLIKENDGGAIKLLDYRKAAEKGCLHAVLEAAQWSPLDAMAMPRPDVHLYFTFCWIWVR</sequence>
<proteinExistence type="predicted"/>
<organism evidence="1 2">
    <name type="scientific">Oesophagostomum dentatum</name>
    <name type="common">Nodular worm</name>
    <dbReference type="NCBI Taxonomy" id="61180"/>
    <lineage>
        <taxon>Eukaryota</taxon>
        <taxon>Metazoa</taxon>
        <taxon>Ecdysozoa</taxon>
        <taxon>Nematoda</taxon>
        <taxon>Chromadorea</taxon>
        <taxon>Rhabditida</taxon>
        <taxon>Rhabditina</taxon>
        <taxon>Rhabditomorpha</taxon>
        <taxon>Strongyloidea</taxon>
        <taxon>Strongylidae</taxon>
        <taxon>Oesophagostomum</taxon>
    </lineage>
</organism>
<gene>
    <name evidence="1" type="ORF">OESDEN_17834</name>
</gene>
<evidence type="ECO:0000313" key="2">
    <source>
        <dbReference type="Proteomes" id="UP000053660"/>
    </source>
</evidence>
<dbReference type="Proteomes" id="UP000053660">
    <property type="component" value="Unassembled WGS sequence"/>
</dbReference>
<name>A0A0B1SG09_OESDE</name>
<protein>
    <submittedName>
        <fullName evidence="1">Uncharacterized protein</fullName>
    </submittedName>
</protein>
<dbReference type="EMBL" id="KN579261">
    <property type="protein sequence ID" value="KHJ82472.1"/>
    <property type="molecule type" value="Genomic_DNA"/>
</dbReference>
<reference evidence="1 2" key="1">
    <citation type="submission" date="2014-03" db="EMBL/GenBank/DDBJ databases">
        <title>Draft genome of the hookworm Oesophagostomum dentatum.</title>
        <authorList>
            <person name="Mitreva M."/>
        </authorList>
    </citation>
    <scope>NUCLEOTIDE SEQUENCE [LARGE SCALE GENOMIC DNA]</scope>
    <source>
        <strain evidence="1 2">OD-Hann</strain>
    </source>
</reference>
<accession>A0A0B1SG09</accession>
<dbReference type="OrthoDB" id="6372431at2759"/>
<evidence type="ECO:0000313" key="1">
    <source>
        <dbReference type="EMBL" id="KHJ82472.1"/>
    </source>
</evidence>
<dbReference type="AlphaFoldDB" id="A0A0B1SG09"/>
<keyword evidence="2" id="KW-1185">Reference proteome</keyword>